<sequence length="150" mass="16883">MTRSSWSSPHPIPENLRRSLKDLRHGLLSLHKSLIVSEQVTYERIYGRIASAGQLLQLVMNDPWFAWLHPLSHLVVRIDVVLEDQDETTIETAQDLLVEARHMLRPSEEGDGFERSYYEALQRTPDVVLAHASVKKLLSTATTDASAAAA</sequence>
<keyword evidence="2" id="KW-1185">Reference proteome</keyword>
<dbReference type="Proteomes" id="UP000675880">
    <property type="component" value="Unassembled WGS sequence"/>
</dbReference>
<name>A0ABM8RK90_9BACT</name>
<evidence type="ECO:0000313" key="1">
    <source>
        <dbReference type="EMBL" id="CAE6757718.1"/>
    </source>
</evidence>
<gene>
    <name evidence="1" type="ORF">NSPZN2_30488</name>
</gene>
<dbReference type="EMBL" id="CAJNBJ010000016">
    <property type="protein sequence ID" value="CAE6757718.1"/>
    <property type="molecule type" value="Genomic_DNA"/>
</dbReference>
<comment type="caution">
    <text evidence="1">The sequence shown here is derived from an EMBL/GenBank/DDBJ whole genome shotgun (WGS) entry which is preliminary data.</text>
</comment>
<accession>A0ABM8RK90</accession>
<evidence type="ECO:0000313" key="2">
    <source>
        <dbReference type="Proteomes" id="UP000675880"/>
    </source>
</evidence>
<dbReference type="RefSeq" id="WP_213042642.1">
    <property type="nucleotide sequence ID" value="NZ_CAJNBJ010000016.1"/>
</dbReference>
<reference evidence="1 2" key="1">
    <citation type="submission" date="2021-02" db="EMBL/GenBank/DDBJ databases">
        <authorList>
            <person name="Han P."/>
        </authorList>
    </citation>
    <scope>NUCLEOTIDE SEQUENCE [LARGE SCALE GENOMIC DNA]</scope>
    <source>
        <strain evidence="1">Candidatus Nitrospira sp. ZN2</strain>
    </source>
</reference>
<protein>
    <submittedName>
        <fullName evidence="1">Uncharacterized protein</fullName>
    </submittedName>
</protein>
<organism evidence="1 2">
    <name type="scientific">Nitrospira defluvii</name>
    <dbReference type="NCBI Taxonomy" id="330214"/>
    <lineage>
        <taxon>Bacteria</taxon>
        <taxon>Pseudomonadati</taxon>
        <taxon>Nitrospirota</taxon>
        <taxon>Nitrospiria</taxon>
        <taxon>Nitrospirales</taxon>
        <taxon>Nitrospiraceae</taxon>
        <taxon>Nitrospira</taxon>
    </lineage>
</organism>
<proteinExistence type="predicted"/>